<evidence type="ECO:0000313" key="4">
    <source>
        <dbReference type="Proteomes" id="UP000182719"/>
    </source>
</evidence>
<evidence type="ECO:0000256" key="2">
    <source>
        <dbReference type="SAM" id="SignalP"/>
    </source>
</evidence>
<reference evidence="4" key="1">
    <citation type="submission" date="2016-10" db="EMBL/GenBank/DDBJ databases">
        <authorList>
            <person name="Varghese N."/>
            <person name="Submissions S."/>
        </authorList>
    </citation>
    <scope>NUCLEOTIDE SEQUENCE [LARGE SCALE GENOMIC DNA]</scope>
    <source>
        <strain evidence="4">DSM 17044</strain>
    </source>
</reference>
<evidence type="ECO:0000256" key="1">
    <source>
        <dbReference type="SAM" id="MobiDB-lite"/>
    </source>
</evidence>
<dbReference type="EMBL" id="FOAP01000008">
    <property type="protein sequence ID" value="SEL77375.1"/>
    <property type="molecule type" value="Genomic_DNA"/>
</dbReference>
<gene>
    <name evidence="3" type="ORF">SAMN05444354_108189</name>
</gene>
<name>A0A1H7SYG8_STIAU</name>
<feature type="compositionally biased region" description="Pro residues" evidence="1">
    <location>
        <begin position="31"/>
        <end position="49"/>
    </location>
</feature>
<feature type="signal peptide" evidence="2">
    <location>
        <begin position="1"/>
        <end position="24"/>
    </location>
</feature>
<evidence type="ECO:0008006" key="5">
    <source>
        <dbReference type="Google" id="ProtNLM"/>
    </source>
</evidence>
<keyword evidence="2" id="KW-0732">Signal</keyword>
<dbReference type="RefSeq" id="WP_075007564.1">
    <property type="nucleotide sequence ID" value="NZ_FOAP01000008.1"/>
</dbReference>
<organism evidence="3 4">
    <name type="scientific">Stigmatella aurantiaca</name>
    <dbReference type="NCBI Taxonomy" id="41"/>
    <lineage>
        <taxon>Bacteria</taxon>
        <taxon>Pseudomonadati</taxon>
        <taxon>Myxococcota</taxon>
        <taxon>Myxococcia</taxon>
        <taxon>Myxococcales</taxon>
        <taxon>Cystobacterineae</taxon>
        <taxon>Archangiaceae</taxon>
        <taxon>Stigmatella</taxon>
    </lineage>
</organism>
<dbReference type="PROSITE" id="PS51257">
    <property type="entry name" value="PROKAR_LIPOPROTEIN"/>
    <property type="match status" value="1"/>
</dbReference>
<keyword evidence="4" id="KW-1185">Reference proteome</keyword>
<dbReference type="Proteomes" id="UP000182719">
    <property type="component" value="Unassembled WGS sequence"/>
</dbReference>
<sequence>MHLTQPRRALLTAAALLLVASGVACGIKGSPRPPEPPPPATPETQPPESGPRGPLEPSGAGLPPDAGP</sequence>
<dbReference type="AlphaFoldDB" id="A0A1H7SYG8"/>
<evidence type="ECO:0000313" key="3">
    <source>
        <dbReference type="EMBL" id="SEL77375.1"/>
    </source>
</evidence>
<accession>A0A1H7SYG8</accession>
<feature type="region of interest" description="Disordered" evidence="1">
    <location>
        <begin position="25"/>
        <end position="68"/>
    </location>
</feature>
<proteinExistence type="predicted"/>
<protein>
    <recommendedName>
        <fullName evidence="5">Lipoprotein</fullName>
    </recommendedName>
</protein>
<feature type="chain" id="PRO_5010278390" description="Lipoprotein" evidence="2">
    <location>
        <begin position="25"/>
        <end position="68"/>
    </location>
</feature>